<dbReference type="RefSeq" id="WP_129521043.1">
    <property type="nucleotide sequence ID" value="NZ_SDPN01000019.1"/>
</dbReference>
<evidence type="ECO:0000313" key="2">
    <source>
        <dbReference type="EMBL" id="RXZ69735.1"/>
    </source>
</evidence>
<dbReference type="GO" id="GO:0003677">
    <property type="term" value="F:DNA binding"/>
    <property type="evidence" value="ECO:0007669"/>
    <property type="project" value="InterPro"/>
</dbReference>
<dbReference type="CDD" id="cd00093">
    <property type="entry name" value="HTH_XRE"/>
    <property type="match status" value="1"/>
</dbReference>
<dbReference type="SUPFAM" id="SSF47413">
    <property type="entry name" value="lambda repressor-like DNA-binding domains"/>
    <property type="match status" value="1"/>
</dbReference>
<dbReference type="EMBL" id="SDPN01000019">
    <property type="protein sequence ID" value="RXZ69735.1"/>
    <property type="molecule type" value="Genomic_DNA"/>
</dbReference>
<protein>
    <submittedName>
        <fullName evidence="2">XRE family transcriptional regulator</fullName>
    </submittedName>
</protein>
<dbReference type="PANTHER" id="PTHR35010">
    <property type="entry name" value="BLL4672 PROTEIN-RELATED"/>
    <property type="match status" value="1"/>
</dbReference>
<evidence type="ECO:0000259" key="1">
    <source>
        <dbReference type="PROSITE" id="PS50943"/>
    </source>
</evidence>
<evidence type="ECO:0000313" key="3">
    <source>
        <dbReference type="Proteomes" id="UP000293865"/>
    </source>
</evidence>
<proteinExistence type="predicted"/>
<dbReference type="InterPro" id="IPR001387">
    <property type="entry name" value="Cro/C1-type_HTH"/>
</dbReference>
<dbReference type="InterPro" id="IPR041413">
    <property type="entry name" value="MLTR_LBD"/>
</dbReference>
<dbReference type="AlphaFoldDB" id="A0A4Q2KVX5"/>
<dbReference type="OrthoDB" id="3518652at2"/>
<reference evidence="2 3" key="1">
    <citation type="submission" date="2019-01" db="EMBL/GenBank/DDBJ databases">
        <title>Agromyces.</title>
        <authorList>
            <person name="Li J."/>
        </authorList>
    </citation>
    <scope>NUCLEOTIDE SEQUENCE [LARGE SCALE GENOMIC DNA]</scope>
    <source>
        <strain evidence="2 3">DSM 15934</strain>
    </source>
</reference>
<gene>
    <name evidence="2" type="ORF">ESP51_11500</name>
</gene>
<name>A0A4Q2KVX5_9MICO</name>
<dbReference type="SMART" id="SM00530">
    <property type="entry name" value="HTH_XRE"/>
    <property type="match status" value="1"/>
</dbReference>
<sequence>MSETGLGEFIRERREAITPAEVGLPAGSRRRTPGLRRTELAMLAGISVEYLTRLEQGRDRHPSAQVLSALGEALLLSPAERSHLRLLWKSAGGGDVLCAAAEPPARDVRPTVRAVLHRLDPMPAFAMNRLGDILAATPGFERLVAPLGVLDEDVPNLLRYAFTDERALQAFPQWACVADHLVNRLRTIAPSDVHTDELVEELTVTAGSAFLTRMAAPIVVARVAGVIELHQPDVGPLRLAFESLELPSDDALQLVALLPADEAASAALDRIAERGPRRLRAV</sequence>
<feature type="domain" description="HTH cro/C1-type" evidence="1">
    <location>
        <begin position="34"/>
        <end position="81"/>
    </location>
</feature>
<dbReference type="Gene3D" id="1.10.260.40">
    <property type="entry name" value="lambda repressor-like DNA-binding domains"/>
    <property type="match status" value="1"/>
</dbReference>
<dbReference type="InterPro" id="IPR010982">
    <property type="entry name" value="Lambda_DNA-bd_dom_sf"/>
</dbReference>
<dbReference type="Pfam" id="PF13560">
    <property type="entry name" value="HTH_31"/>
    <property type="match status" value="1"/>
</dbReference>
<dbReference type="Gene3D" id="3.30.450.180">
    <property type="match status" value="1"/>
</dbReference>
<accession>A0A4Q2KVX5</accession>
<comment type="caution">
    <text evidence="2">The sequence shown here is derived from an EMBL/GenBank/DDBJ whole genome shotgun (WGS) entry which is preliminary data.</text>
</comment>
<dbReference type="PROSITE" id="PS50943">
    <property type="entry name" value="HTH_CROC1"/>
    <property type="match status" value="1"/>
</dbReference>
<dbReference type="Pfam" id="PF17765">
    <property type="entry name" value="MLTR_LBD"/>
    <property type="match status" value="1"/>
</dbReference>
<dbReference type="Proteomes" id="UP000293865">
    <property type="component" value="Unassembled WGS sequence"/>
</dbReference>
<organism evidence="2 3">
    <name type="scientific">Agromyces albus</name>
    <dbReference type="NCBI Taxonomy" id="205332"/>
    <lineage>
        <taxon>Bacteria</taxon>
        <taxon>Bacillati</taxon>
        <taxon>Actinomycetota</taxon>
        <taxon>Actinomycetes</taxon>
        <taxon>Micrococcales</taxon>
        <taxon>Microbacteriaceae</taxon>
        <taxon>Agromyces</taxon>
    </lineage>
</organism>
<keyword evidence="3" id="KW-1185">Reference proteome</keyword>